<dbReference type="STRING" id="1618436.UV59_C0019G0013"/>
<dbReference type="Gene3D" id="3.20.20.80">
    <property type="entry name" value="Glycosidases"/>
    <property type="match status" value="1"/>
</dbReference>
<gene>
    <name evidence="1" type="ORF">UV59_C0019G0013</name>
</gene>
<dbReference type="InterPro" id="IPR017853">
    <property type="entry name" value="GH"/>
</dbReference>
<accession>A0A0G1FC48</accession>
<dbReference type="SUPFAM" id="SSF51445">
    <property type="entry name" value="(Trans)glycosidases"/>
    <property type="match status" value="1"/>
</dbReference>
<organism evidence="1 2">
    <name type="scientific">Candidatus Gottesmanbacteria bacterium GW2011_GWA1_43_11</name>
    <dbReference type="NCBI Taxonomy" id="1618436"/>
    <lineage>
        <taxon>Bacteria</taxon>
        <taxon>Candidatus Gottesmaniibacteriota</taxon>
    </lineage>
</organism>
<evidence type="ECO:0000313" key="1">
    <source>
        <dbReference type="EMBL" id="KKS84438.1"/>
    </source>
</evidence>
<dbReference type="Proteomes" id="UP000034543">
    <property type="component" value="Unassembled WGS sequence"/>
</dbReference>
<evidence type="ECO:0000313" key="2">
    <source>
        <dbReference type="Proteomes" id="UP000034543"/>
    </source>
</evidence>
<protein>
    <submittedName>
        <fullName evidence="1">Uncharacterized protein</fullName>
    </submittedName>
</protein>
<dbReference type="EMBL" id="LCFB01000019">
    <property type="protein sequence ID" value="KKS84438.1"/>
    <property type="molecule type" value="Genomic_DNA"/>
</dbReference>
<comment type="caution">
    <text evidence="1">The sequence shown here is derived from an EMBL/GenBank/DDBJ whole genome shotgun (WGS) entry which is preliminary data.</text>
</comment>
<reference evidence="1 2" key="1">
    <citation type="journal article" date="2015" name="Nature">
        <title>rRNA introns, odd ribosomes, and small enigmatic genomes across a large radiation of phyla.</title>
        <authorList>
            <person name="Brown C.T."/>
            <person name="Hug L.A."/>
            <person name="Thomas B.C."/>
            <person name="Sharon I."/>
            <person name="Castelle C.J."/>
            <person name="Singh A."/>
            <person name="Wilkins M.J."/>
            <person name="Williams K.H."/>
            <person name="Banfield J.F."/>
        </authorList>
    </citation>
    <scope>NUCLEOTIDE SEQUENCE [LARGE SCALE GENOMIC DNA]</scope>
</reference>
<proteinExistence type="predicted"/>
<sequence length="196" mass="21386">MPNVALPRIISEWGFDSDVHPGYDTNLAAAHSVAVIRQAINGYAALFAFEVVDGPDPANRKFWGRWGLLTHPSSGITPKPRFQAFKLLQALTGQRLHLEGEGTWVTGLAAKDGQIIRVLLSNYDYAGRNTEMVPVTFTHLQPGNYELKRTFLGKDTTSETIALSGDTLPVSVIMSANNVALLELLVPETVNPFLGN</sequence>
<dbReference type="AlphaFoldDB" id="A0A0G1FC48"/>
<name>A0A0G1FC48_9BACT</name>